<name>A0A1H8D5M6_9SPHI</name>
<evidence type="ECO:0000313" key="3">
    <source>
        <dbReference type="Proteomes" id="UP000198942"/>
    </source>
</evidence>
<gene>
    <name evidence="2" type="ORF">SAMN05192574_102214</name>
</gene>
<evidence type="ECO:0000313" key="2">
    <source>
        <dbReference type="EMBL" id="SEN02445.1"/>
    </source>
</evidence>
<sequence length="101" mass="12009">MKAIVRNFLLACLISTFAFFGILGASNAHQKLDAKLPVKERVIRNAEVRKQTFTLFGVIGLTWVLCFWRCGVINRKLNEERLYRQRFNEYMRSNVFHRQYH</sequence>
<dbReference type="Proteomes" id="UP000198942">
    <property type="component" value="Unassembled WGS sequence"/>
</dbReference>
<keyword evidence="3" id="KW-1185">Reference proteome</keyword>
<protein>
    <submittedName>
        <fullName evidence="2">Uncharacterized protein</fullName>
    </submittedName>
</protein>
<evidence type="ECO:0000256" key="1">
    <source>
        <dbReference type="SAM" id="Phobius"/>
    </source>
</evidence>
<organism evidence="2 3">
    <name type="scientific">Mucilaginibacter gossypiicola</name>
    <dbReference type="NCBI Taxonomy" id="551995"/>
    <lineage>
        <taxon>Bacteria</taxon>
        <taxon>Pseudomonadati</taxon>
        <taxon>Bacteroidota</taxon>
        <taxon>Sphingobacteriia</taxon>
        <taxon>Sphingobacteriales</taxon>
        <taxon>Sphingobacteriaceae</taxon>
        <taxon>Mucilaginibacter</taxon>
    </lineage>
</organism>
<dbReference type="EMBL" id="FOCL01000002">
    <property type="protein sequence ID" value="SEN02445.1"/>
    <property type="molecule type" value="Genomic_DNA"/>
</dbReference>
<keyword evidence="1" id="KW-0812">Transmembrane</keyword>
<accession>A0A1H8D5M6</accession>
<keyword evidence="1" id="KW-0472">Membrane</keyword>
<keyword evidence="1" id="KW-1133">Transmembrane helix</keyword>
<dbReference type="AlphaFoldDB" id="A0A1H8D5M6"/>
<dbReference type="RefSeq" id="WP_143065099.1">
    <property type="nucleotide sequence ID" value="NZ_FOCL01000002.1"/>
</dbReference>
<dbReference type="OrthoDB" id="798318at2"/>
<reference evidence="3" key="1">
    <citation type="submission" date="2016-10" db="EMBL/GenBank/DDBJ databases">
        <authorList>
            <person name="Varghese N."/>
            <person name="Submissions S."/>
        </authorList>
    </citation>
    <scope>NUCLEOTIDE SEQUENCE [LARGE SCALE GENOMIC DNA]</scope>
    <source>
        <strain evidence="3">Gh-48</strain>
    </source>
</reference>
<proteinExistence type="predicted"/>
<dbReference type="STRING" id="551995.SAMN05192574_102214"/>
<feature type="transmembrane region" description="Helical" evidence="1">
    <location>
        <begin position="52"/>
        <end position="72"/>
    </location>
</feature>